<organism evidence="11 12">
    <name type="scientific">Protopolystoma xenopodis</name>
    <dbReference type="NCBI Taxonomy" id="117903"/>
    <lineage>
        <taxon>Eukaryota</taxon>
        <taxon>Metazoa</taxon>
        <taxon>Spiralia</taxon>
        <taxon>Lophotrochozoa</taxon>
        <taxon>Platyhelminthes</taxon>
        <taxon>Monogenea</taxon>
        <taxon>Polyopisthocotylea</taxon>
        <taxon>Polystomatidea</taxon>
        <taxon>Polystomatidae</taxon>
        <taxon>Protopolystoma</taxon>
    </lineage>
</organism>
<evidence type="ECO:0000256" key="9">
    <source>
        <dbReference type="RuleBase" id="RU367150"/>
    </source>
</evidence>
<feature type="non-terminal residue" evidence="11">
    <location>
        <position position="1"/>
    </location>
</feature>
<dbReference type="OrthoDB" id="6353017at2759"/>
<evidence type="ECO:0000256" key="5">
    <source>
        <dbReference type="ARBA" id="ARBA00022776"/>
    </source>
</evidence>
<dbReference type="Gene3D" id="3.30.457.50">
    <property type="entry name" value="Chromosome segregation protein Spc25"/>
    <property type="match status" value="1"/>
</dbReference>
<evidence type="ECO:0000256" key="3">
    <source>
        <dbReference type="ARBA" id="ARBA00022454"/>
    </source>
</evidence>
<evidence type="ECO:0000256" key="2">
    <source>
        <dbReference type="ARBA" id="ARBA00006379"/>
    </source>
</evidence>
<keyword evidence="5 9" id="KW-0498">Mitosis</keyword>
<evidence type="ECO:0000256" key="1">
    <source>
        <dbReference type="ARBA" id="ARBA00004584"/>
    </source>
</evidence>
<dbReference type="GO" id="GO:0007059">
    <property type="term" value="P:chromosome segregation"/>
    <property type="evidence" value="ECO:0007669"/>
    <property type="project" value="InterPro"/>
</dbReference>
<keyword evidence="8 9" id="KW-0137">Centromere</keyword>
<comment type="caution">
    <text evidence="11">The sequence shown here is derived from an EMBL/GenBank/DDBJ whole genome shotgun (WGS) entry which is preliminary data.</text>
</comment>
<dbReference type="AlphaFoldDB" id="A0A448XQ79"/>
<keyword evidence="12" id="KW-1185">Reference proteome</keyword>
<keyword evidence="9" id="KW-0539">Nucleus</keyword>
<reference evidence="11" key="1">
    <citation type="submission" date="2018-11" db="EMBL/GenBank/DDBJ databases">
        <authorList>
            <consortium name="Pathogen Informatics"/>
        </authorList>
    </citation>
    <scope>NUCLEOTIDE SEQUENCE</scope>
</reference>
<dbReference type="Pfam" id="PF08234">
    <property type="entry name" value="Spindle_Spc25"/>
    <property type="match status" value="1"/>
</dbReference>
<comment type="function">
    <text evidence="9">Acts as a component of the essential kinetochore-associated NDC80 complex, which is required for chromosome segregation and spindle checkpoint activity.</text>
</comment>
<dbReference type="GO" id="GO:0005634">
    <property type="term" value="C:nucleus"/>
    <property type="evidence" value="ECO:0007669"/>
    <property type="project" value="UniProtKB-SubCell"/>
</dbReference>
<comment type="subcellular location">
    <subcellularLocation>
        <location evidence="1">Chromosome</location>
        <location evidence="1">Centromere</location>
    </subcellularLocation>
    <subcellularLocation>
        <location evidence="9">Nucleus</location>
    </subcellularLocation>
    <subcellularLocation>
        <location evidence="9">Chromosome</location>
        <location evidence="9">Centromere</location>
        <location evidence="9">Kinetochore</location>
    </subcellularLocation>
</comment>
<protein>
    <recommendedName>
        <fullName evidence="9">Kinetochore protein SPC25</fullName>
    </recommendedName>
</protein>
<evidence type="ECO:0000256" key="4">
    <source>
        <dbReference type="ARBA" id="ARBA00022618"/>
    </source>
</evidence>
<comment type="subunit">
    <text evidence="9">Component of the NDC80 complex.</text>
</comment>
<evidence type="ECO:0000256" key="6">
    <source>
        <dbReference type="ARBA" id="ARBA00023054"/>
    </source>
</evidence>
<evidence type="ECO:0000256" key="7">
    <source>
        <dbReference type="ARBA" id="ARBA00023306"/>
    </source>
</evidence>
<dbReference type="EMBL" id="CAAALY010272954">
    <property type="protein sequence ID" value="VEL42177.1"/>
    <property type="molecule type" value="Genomic_DNA"/>
</dbReference>
<feature type="domain" description="Chromosome segregation protein Spc25 C-terminal" evidence="10">
    <location>
        <begin position="156"/>
        <end position="206"/>
    </location>
</feature>
<name>A0A448XQ79_9PLAT</name>
<dbReference type="CDD" id="cd23784">
    <property type="entry name" value="RWD_Spc25"/>
    <property type="match status" value="1"/>
</dbReference>
<dbReference type="InterPro" id="IPR013255">
    <property type="entry name" value="Spc25_C"/>
</dbReference>
<evidence type="ECO:0000259" key="10">
    <source>
        <dbReference type="Pfam" id="PF08234"/>
    </source>
</evidence>
<keyword evidence="7 9" id="KW-0131">Cell cycle</keyword>
<keyword evidence="4 9" id="KW-0132">Cell division</keyword>
<dbReference type="Proteomes" id="UP000784294">
    <property type="component" value="Unassembled WGS sequence"/>
</dbReference>
<keyword evidence="9" id="KW-0995">Kinetochore</keyword>
<sequence>MKDCCFYPGWTAVSTSHRSYQHPQRESNCDSAEWELDTLTTRLHCHEPLMGHRANTNFQDAIAKKRDQLLKGPSKVLISSSCGASLDTCFLKDKARQLSTSVDLYEKSLGLKIHRNHDNSFKVVFHGIIDPLDEVDHSMPLNDQAQSKNFSKLPACYCTLRQKDEPARNYEALDCYPSIPDLDRLINNLNWTDDLRSFFIVLRRRFERHFELAKLVSSHVPLVASS</sequence>
<gene>
    <name evidence="11" type="ORF">PXEA_LOCUS35617</name>
</gene>
<evidence type="ECO:0000256" key="8">
    <source>
        <dbReference type="ARBA" id="ARBA00023328"/>
    </source>
</evidence>
<keyword evidence="6" id="KW-0175">Coiled coil</keyword>
<dbReference type="GO" id="GO:0031262">
    <property type="term" value="C:Ndc80 complex"/>
    <property type="evidence" value="ECO:0007669"/>
    <property type="project" value="InterPro"/>
</dbReference>
<accession>A0A448XQ79</accession>
<evidence type="ECO:0000313" key="12">
    <source>
        <dbReference type="Proteomes" id="UP000784294"/>
    </source>
</evidence>
<keyword evidence="3 9" id="KW-0158">Chromosome</keyword>
<dbReference type="GO" id="GO:0051301">
    <property type="term" value="P:cell division"/>
    <property type="evidence" value="ECO:0007669"/>
    <property type="project" value="UniProtKB-UniRule"/>
</dbReference>
<comment type="similarity">
    <text evidence="2 9">Belongs to the SPC25 family.</text>
</comment>
<evidence type="ECO:0000313" key="11">
    <source>
        <dbReference type="EMBL" id="VEL42177.1"/>
    </source>
</evidence>
<proteinExistence type="inferred from homology"/>